<dbReference type="AlphaFoldDB" id="A0A967K8C0"/>
<protein>
    <submittedName>
        <fullName evidence="1">Uncharacterized protein</fullName>
    </submittedName>
</protein>
<accession>A0A967K8C0</accession>
<keyword evidence="2" id="KW-1185">Reference proteome</keyword>
<gene>
    <name evidence="1" type="ORF">HBA54_17290</name>
</gene>
<dbReference type="Pfam" id="PF20339">
    <property type="entry name" value="DUF6634"/>
    <property type="match status" value="1"/>
</dbReference>
<dbReference type="RefSeq" id="WP_167226869.1">
    <property type="nucleotide sequence ID" value="NZ_JAAQPH010000013.1"/>
</dbReference>
<dbReference type="Proteomes" id="UP000761264">
    <property type="component" value="Unassembled WGS sequence"/>
</dbReference>
<name>A0A967K8C0_9PROT</name>
<proteinExistence type="predicted"/>
<comment type="caution">
    <text evidence="1">The sequence shown here is derived from an EMBL/GenBank/DDBJ whole genome shotgun (WGS) entry which is preliminary data.</text>
</comment>
<dbReference type="InterPro" id="IPR046574">
    <property type="entry name" value="DUF6634"/>
</dbReference>
<dbReference type="EMBL" id="JAAQPH010000013">
    <property type="protein sequence ID" value="NIA70363.1"/>
    <property type="molecule type" value="Genomic_DNA"/>
</dbReference>
<organism evidence="1 2">
    <name type="scientific">Pelagibius litoralis</name>
    <dbReference type="NCBI Taxonomy" id="374515"/>
    <lineage>
        <taxon>Bacteria</taxon>
        <taxon>Pseudomonadati</taxon>
        <taxon>Pseudomonadota</taxon>
        <taxon>Alphaproteobacteria</taxon>
        <taxon>Rhodospirillales</taxon>
        <taxon>Rhodovibrionaceae</taxon>
        <taxon>Pelagibius</taxon>
    </lineage>
</organism>
<evidence type="ECO:0000313" key="1">
    <source>
        <dbReference type="EMBL" id="NIA70363.1"/>
    </source>
</evidence>
<sequence>MSEEKVLHDKLEDVRTVLKRIRRGDAPTKEELAAAPQLECWSFSKHHGCLALSGYVTGHPTLQDGAYIYTSCLLWLSIDRGAARTVSRFYRLSTSVEELLAQKQ</sequence>
<evidence type="ECO:0000313" key="2">
    <source>
        <dbReference type="Proteomes" id="UP000761264"/>
    </source>
</evidence>
<reference evidence="1" key="1">
    <citation type="submission" date="2020-03" db="EMBL/GenBank/DDBJ databases">
        <title>Genome of Pelagibius litoralis DSM 21314T.</title>
        <authorList>
            <person name="Wang G."/>
        </authorList>
    </citation>
    <scope>NUCLEOTIDE SEQUENCE</scope>
    <source>
        <strain evidence="1">DSM 21314</strain>
    </source>
</reference>